<evidence type="ECO:0000313" key="3">
    <source>
        <dbReference type="Proteomes" id="UP001064632"/>
    </source>
</evidence>
<accession>A0ABY6BLF9</accession>
<dbReference type="EMBL" id="CP104694">
    <property type="protein sequence ID" value="UXI69875.1"/>
    <property type="molecule type" value="Genomic_DNA"/>
</dbReference>
<organism evidence="2 3">
    <name type="scientific">Tahibacter amnicola</name>
    <dbReference type="NCBI Taxonomy" id="2976241"/>
    <lineage>
        <taxon>Bacteria</taxon>
        <taxon>Pseudomonadati</taxon>
        <taxon>Pseudomonadota</taxon>
        <taxon>Gammaproteobacteria</taxon>
        <taxon>Lysobacterales</taxon>
        <taxon>Rhodanobacteraceae</taxon>
        <taxon>Tahibacter</taxon>
    </lineage>
</organism>
<evidence type="ECO:0000256" key="1">
    <source>
        <dbReference type="SAM" id="SignalP"/>
    </source>
</evidence>
<dbReference type="RefSeq" id="WP_261696827.1">
    <property type="nucleotide sequence ID" value="NZ_CP104694.1"/>
</dbReference>
<keyword evidence="3" id="KW-1185">Reference proteome</keyword>
<sequence>MSFRLLSPLRRLALALVAFCAIAMAPSAFARDYYSISIGGPGYGVTYGNCRHCGGWWSGHAYSGWHSPYYGATYYGPYRHSHRHHHRSYPRYNTVVYERPVVVRRTRYVDRHYYYDDDRHDSYRDHYYDRDRHYHRDRYYDRDYDYDR</sequence>
<keyword evidence="1" id="KW-0732">Signal</keyword>
<reference evidence="2" key="1">
    <citation type="submission" date="2022-09" db="EMBL/GenBank/DDBJ databases">
        <title>Tahibacter sp. nov., isolated from a fresh water.</title>
        <authorList>
            <person name="Baek J.H."/>
            <person name="Lee J.K."/>
            <person name="Kim J.M."/>
            <person name="Jeon C.O."/>
        </authorList>
    </citation>
    <scope>NUCLEOTIDE SEQUENCE</scope>
    <source>
        <strain evidence="2">W38</strain>
    </source>
</reference>
<feature type="signal peptide" evidence="1">
    <location>
        <begin position="1"/>
        <end position="30"/>
    </location>
</feature>
<feature type="chain" id="PRO_5045543544" evidence="1">
    <location>
        <begin position="31"/>
        <end position="148"/>
    </location>
</feature>
<proteinExistence type="predicted"/>
<evidence type="ECO:0000313" key="2">
    <source>
        <dbReference type="EMBL" id="UXI69875.1"/>
    </source>
</evidence>
<gene>
    <name evidence="2" type="ORF">N4264_09680</name>
</gene>
<dbReference type="Proteomes" id="UP001064632">
    <property type="component" value="Chromosome"/>
</dbReference>
<protein>
    <submittedName>
        <fullName evidence="2">Uncharacterized protein</fullName>
    </submittedName>
</protein>
<name>A0ABY6BLF9_9GAMM</name>